<gene>
    <name evidence="2" type="ORF">EW146_g1332</name>
</gene>
<evidence type="ECO:0000313" key="3">
    <source>
        <dbReference type="Proteomes" id="UP000310158"/>
    </source>
</evidence>
<reference evidence="2 3" key="1">
    <citation type="submission" date="2019-02" db="EMBL/GenBank/DDBJ databases">
        <title>Genome sequencing of the rare red list fungi Bondarzewia mesenterica.</title>
        <authorList>
            <person name="Buettner E."/>
            <person name="Kellner H."/>
        </authorList>
    </citation>
    <scope>NUCLEOTIDE SEQUENCE [LARGE SCALE GENOMIC DNA]</scope>
    <source>
        <strain evidence="2 3">DSM 108281</strain>
    </source>
</reference>
<accession>A0A4S4M5Y1</accession>
<proteinExistence type="predicted"/>
<dbReference type="AlphaFoldDB" id="A0A4S4M5Y1"/>
<feature type="region of interest" description="Disordered" evidence="1">
    <location>
        <begin position="1"/>
        <end position="20"/>
    </location>
</feature>
<dbReference type="EMBL" id="SGPL01000033">
    <property type="protein sequence ID" value="THH19898.1"/>
    <property type="molecule type" value="Genomic_DNA"/>
</dbReference>
<evidence type="ECO:0000256" key="1">
    <source>
        <dbReference type="SAM" id="MobiDB-lite"/>
    </source>
</evidence>
<dbReference type="Proteomes" id="UP000310158">
    <property type="component" value="Unassembled WGS sequence"/>
</dbReference>
<name>A0A4S4M5Y1_9AGAM</name>
<comment type="caution">
    <text evidence="2">The sequence shown here is derived from an EMBL/GenBank/DDBJ whole genome shotgun (WGS) entry which is preliminary data.</text>
</comment>
<keyword evidence="3" id="KW-1185">Reference proteome</keyword>
<evidence type="ECO:0000313" key="2">
    <source>
        <dbReference type="EMBL" id="THH19898.1"/>
    </source>
</evidence>
<sequence>MSSDQDSTPTASDSPNIGSSVHIRGRYRSIASDPFSLKPHPLLGVTLVLDQPLKSKLTIELILNGKLWHEESFDRGLIDFKCELDNVLTLQSGSDLSILYTRKYKLGIRVPVAKASILFRDAQQLIANGTGKSSSC</sequence>
<organism evidence="2 3">
    <name type="scientific">Bondarzewia mesenterica</name>
    <dbReference type="NCBI Taxonomy" id="1095465"/>
    <lineage>
        <taxon>Eukaryota</taxon>
        <taxon>Fungi</taxon>
        <taxon>Dikarya</taxon>
        <taxon>Basidiomycota</taxon>
        <taxon>Agaricomycotina</taxon>
        <taxon>Agaricomycetes</taxon>
        <taxon>Russulales</taxon>
        <taxon>Bondarzewiaceae</taxon>
        <taxon>Bondarzewia</taxon>
    </lineage>
</organism>
<feature type="compositionally biased region" description="Polar residues" evidence="1">
    <location>
        <begin position="1"/>
        <end position="19"/>
    </location>
</feature>
<protein>
    <submittedName>
        <fullName evidence="2">Uncharacterized protein</fullName>
    </submittedName>
</protein>